<dbReference type="AlphaFoldDB" id="A0A212FL32"/>
<evidence type="ECO:0000313" key="2">
    <source>
        <dbReference type="Proteomes" id="UP000007151"/>
    </source>
</evidence>
<dbReference type="KEGG" id="dpl:KGM_214053A"/>
<feature type="non-terminal residue" evidence="1">
    <location>
        <position position="24"/>
    </location>
</feature>
<protein>
    <submittedName>
        <fullName evidence="1">Non-lysosomal glucosylceramidase</fullName>
    </submittedName>
</protein>
<name>A0A212FL32_DANPL</name>
<organism evidence="1 2">
    <name type="scientific">Danaus plexippus plexippus</name>
    <dbReference type="NCBI Taxonomy" id="278856"/>
    <lineage>
        <taxon>Eukaryota</taxon>
        <taxon>Metazoa</taxon>
        <taxon>Ecdysozoa</taxon>
        <taxon>Arthropoda</taxon>
        <taxon>Hexapoda</taxon>
        <taxon>Insecta</taxon>
        <taxon>Pterygota</taxon>
        <taxon>Neoptera</taxon>
        <taxon>Endopterygota</taxon>
        <taxon>Lepidoptera</taxon>
        <taxon>Glossata</taxon>
        <taxon>Ditrysia</taxon>
        <taxon>Papilionoidea</taxon>
        <taxon>Nymphalidae</taxon>
        <taxon>Danainae</taxon>
        <taxon>Danaini</taxon>
        <taxon>Danaina</taxon>
        <taxon>Danaus</taxon>
        <taxon>Danaus</taxon>
    </lineage>
</organism>
<reference evidence="1 2" key="1">
    <citation type="journal article" date="2011" name="Cell">
        <title>The monarch butterfly genome yields insights into long-distance migration.</title>
        <authorList>
            <person name="Zhan S."/>
            <person name="Merlin C."/>
            <person name="Boore J.L."/>
            <person name="Reppert S.M."/>
        </authorList>
    </citation>
    <scope>NUCLEOTIDE SEQUENCE [LARGE SCALE GENOMIC DNA]</scope>
    <source>
        <strain evidence="1">F-2</strain>
    </source>
</reference>
<dbReference type="EMBL" id="AGBW02007871">
    <property type="protein sequence ID" value="OWR54455.1"/>
    <property type="molecule type" value="Genomic_DNA"/>
</dbReference>
<proteinExistence type="predicted"/>
<sequence length="24" mass="2850">MLCFCSIYLVVQKLQHLRREVISA</sequence>
<comment type="caution">
    <text evidence="1">The sequence shown here is derived from an EMBL/GenBank/DDBJ whole genome shotgun (WGS) entry which is preliminary data.</text>
</comment>
<dbReference type="InParanoid" id="A0A212FL32"/>
<gene>
    <name evidence="1" type="ORF">KGM_214053A</name>
</gene>
<accession>A0A212FL32</accession>
<evidence type="ECO:0000313" key="1">
    <source>
        <dbReference type="EMBL" id="OWR54455.1"/>
    </source>
</evidence>
<dbReference type="Proteomes" id="UP000007151">
    <property type="component" value="Unassembled WGS sequence"/>
</dbReference>
<keyword evidence="2" id="KW-1185">Reference proteome</keyword>